<evidence type="ECO:0000256" key="2">
    <source>
        <dbReference type="SAM" id="SignalP"/>
    </source>
</evidence>
<dbReference type="VEuPathDB" id="FungiDB:PC110_g14011"/>
<evidence type="ECO:0000313" key="8">
    <source>
        <dbReference type="Proteomes" id="UP000251314"/>
    </source>
</evidence>
<keyword evidence="2" id="KW-0732">Signal</keyword>
<dbReference type="Proteomes" id="UP000735874">
    <property type="component" value="Unassembled WGS sequence"/>
</dbReference>
<feature type="chain" id="PRO_5039985598" evidence="2">
    <location>
        <begin position="23"/>
        <end position="367"/>
    </location>
</feature>
<reference evidence="3" key="2">
    <citation type="submission" date="2018-10" db="EMBL/GenBank/DDBJ databases">
        <title>Effector identification in a new, highly contiguous assembly of the strawberry crown rot pathogen Phytophthora cactorum.</title>
        <authorList>
            <person name="Armitage A.D."/>
            <person name="Nellist C.F."/>
            <person name="Bates H."/>
            <person name="Vickerstaff R.J."/>
            <person name="Harrison R.J."/>
        </authorList>
    </citation>
    <scope>NUCLEOTIDE SEQUENCE</scope>
    <source>
        <strain evidence="3">15-7</strain>
        <strain evidence="4">4032</strain>
        <strain evidence="5">P415</strain>
        <strain evidence="6">P421</strain>
    </source>
</reference>
<gene>
    <name evidence="7" type="ORF">PC110_g14011</name>
    <name evidence="3" type="ORF">PC113_g14943</name>
    <name evidence="4" type="ORF">PC115_g16822</name>
    <name evidence="5" type="ORF">PC118_g14755</name>
    <name evidence="6" type="ORF">PC129_g13447</name>
</gene>
<evidence type="ECO:0000313" key="4">
    <source>
        <dbReference type="EMBL" id="KAG2898528.1"/>
    </source>
</evidence>
<reference evidence="7 8" key="1">
    <citation type="submission" date="2018-01" db="EMBL/GenBank/DDBJ databases">
        <title>Draft genome of the strawberry crown rot pathogen Phytophthora cactorum.</title>
        <authorList>
            <person name="Armitage A.D."/>
            <person name="Lysoe E."/>
            <person name="Nellist C.F."/>
            <person name="Harrison R.J."/>
            <person name="Brurberg M.B."/>
        </authorList>
    </citation>
    <scope>NUCLEOTIDE SEQUENCE [LARGE SCALE GENOMIC DNA]</scope>
    <source>
        <strain evidence="7 8">10300</strain>
    </source>
</reference>
<keyword evidence="8" id="KW-1185">Reference proteome</keyword>
<evidence type="ECO:0000256" key="1">
    <source>
        <dbReference type="SAM" id="MobiDB-lite"/>
    </source>
</evidence>
<evidence type="ECO:0000313" key="7">
    <source>
        <dbReference type="EMBL" id="RAW29617.1"/>
    </source>
</evidence>
<comment type="caution">
    <text evidence="7">The sequence shown here is derived from an EMBL/GenBank/DDBJ whole genome shotgun (WGS) entry which is preliminary data.</text>
</comment>
<dbReference type="EMBL" id="MJFZ01000416">
    <property type="protein sequence ID" value="RAW29617.1"/>
    <property type="molecule type" value="Genomic_DNA"/>
</dbReference>
<dbReference type="Proteomes" id="UP000760860">
    <property type="component" value="Unassembled WGS sequence"/>
</dbReference>
<feature type="region of interest" description="Disordered" evidence="1">
    <location>
        <begin position="204"/>
        <end position="235"/>
    </location>
</feature>
<name>A0A329RY56_9STRA</name>
<dbReference type="EMBL" id="RCML01000549">
    <property type="protein sequence ID" value="KAG2974072.1"/>
    <property type="molecule type" value="Genomic_DNA"/>
</dbReference>
<evidence type="ECO:0000313" key="3">
    <source>
        <dbReference type="EMBL" id="KAG2852528.1"/>
    </source>
</evidence>
<organism evidence="7 8">
    <name type="scientific">Phytophthora cactorum</name>
    <dbReference type="NCBI Taxonomy" id="29920"/>
    <lineage>
        <taxon>Eukaryota</taxon>
        <taxon>Sar</taxon>
        <taxon>Stramenopiles</taxon>
        <taxon>Oomycota</taxon>
        <taxon>Peronosporomycetes</taxon>
        <taxon>Peronosporales</taxon>
        <taxon>Peronosporaceae</taxon>
        <taxon>Phytophthora</taxon>
    </lineage>
</organism>
<dbReference type="EMBL" id="RCMI01000762">
    <property type="protein sequence ID" value="KAG2898528.1"/>
    <property type="molecule type" value="Genomic_DNA"/>
</dbReference>
<feature type="signal peptide" evidence="2">
    <location>
        <begin position="1"/>
        <end position="22"/>
    </location>
</feature>
<accession>A0A329RY56</accession>
<proteinExistence type="predicted"/>
<dbReference type="Proteomes" id="UP000697107">
    <property type="component" value="Unassembled WGS sequence"/>
</dbReference>
<sequence>MIYTSPLASLLLLRSLRTRCLGLVRTLVQENQHVLLGTQSSILPAACRSKTHTAVFREILCSPSAVVERIHLLLPKLEPTPVRYLPSEAPAESSWNGGYSALGGAAPYPRQESSRSRLHHTTGSPTLIALKLSPSLGPSGSLVVRTCSMPILSSEVEPFVYLGSPRTAVKHVVRPGPRTAASNHSFDPLAPFFLGHSSGSSEPAASVRAVGSQASDEWEQPAGSPLPVAVPSSEQSTTAPVAASQFATDEVLSAGQLSAAAALASKLVQALAADPVLVLVEAVIELLDAPEPAAAQAAAELVPEEAAAAEWVTPSTEPLVAAEPEREKTREVALDEPEGALKAVAWALPWSAVPVAAPQPEQGSASA</sequence>
<evidence type="ECO:0000313" key="5">
    <source>
        <dbReference type="EMBL" id="KAG2974072.1"/>
    </source>
</evidence>
<dbReference type="EMBL" id="RCMG01000536">
    <property type="protein sequence ID" value="KAG2852528.1"/>
    <property type="molecule type" value="Genomic_DNA"/>
</dbReference>
<dbReference type="EMBL" id="RCMV01000540">
    <property type="protein sequence ID" value="KAG3215671.1"/>
    <property type="molecule type" value="Genomic_DNA"/>
</dbReference>
<dbReference type="Proteomes" id="UP000774804">
    <property type="component" value="Unassembled WGS sequence"/>
</dbReference>
<dbReference type="Proteomes" id="UP000251314">
    <property type="component" value="Unassembled WGS sequence"/>
</dbReference>
<dbReference type="AlphaFoldDB" id="A0A329RY56"/>
<dbReference type="OrthoDB" id="10413588at2759"/>
<protein>
    <submittedName>
        <fullName evidence="7">Uncharacterized protein</fullName>
    </submittedName>
</protein>
<evidence type="ECO:0000313" key="6">
    <source>
        <dbReference type="EMBL" id="KAG3215671.1"/>
    </source>
</evidence>